<comment type="caution">
    <text evidence="2">The sequence shown here is derived from an EMBL/GenBank/DDBJ whole genome shotgun (WGS) entry which is preliminary data.</text>
</comment>
<reference evidence="2 3" key="1">
    <citation type="submission" date="2024-02" db="EMBL/GenBank/DDBJ databases">
        <authorList>
            <person name="Chen Y."/>
            <person name="Shah S."/>
            <person name="Dougan E. K."/>
            <person name="Thang M."/>
            <person name="Chan C."/>
        </authorList>
    </citation>
    <scope>NUCLEOTIDE SEQUENCE [LARGE SCALE GENOMIC DNA]</scope>
</reference>
<feature type="region of interest" description="Disordered" evidence="1">
    <location>
        <begin position="148"/>
        <end position="215"/>
    </location>
</feature>
<protein>
    <submittedName>
        <fullName evidence="2">Uncharacterized protein</fullName>
    </submittedName>
</protein>
<dbReference type="Proteomes" id="UP001642484">
    <property type="component" value="Unassembled WGS sequence"/>
</dbReference>
<evidence type="ECO:0000313" key="2">
    <source>
        <dbReference type="EMBL" id="CAK9047273.1"/>
    </source>
</evidence>
<gene>
    <name evidence="2" type="ORF">CCMP2556_LOCUS24476</name>
</gene>
<sequence>MTSNTDFIRDAVMRRLVVAPPSDFYSPQNSQRAADDSGRIVATQRAAGSNDQTPLERVRPALSPSCGISAPPATIEQLESEFPEPKRADNEEPAKQTASEPVPSDSVDPNAAAVPKSGQNDSQMSLLYESDIEERPAVLPTAKVALMKRPAAAKSSAAKSTTKTLKRPAAATEAAGDSVAERIPSNGKRPASFFKKEERPEELQPAEGTLFPAADRSFTDADGQWQVFEFERKSGDLQGKVWRKIVHRETGTVYPSYAKAALAGFDINKIQFE</sequence>
<proteinExistence type="predicted"/>
<organism evidence="2 3">
    <name type="scientific">Durusdinium trenchii</name>
    <dbReference type="NCBI Taxonomy" id="1381693"/>
    <lineage>
        <taxon>Eukaryota</taxon>
        <taxon>Sar</taxon>
        <taxon>Alveolata</taxon>
        <taxon>Dinophyceae</taxon>
        <taxon>Suessiales</taxon>
        <taxon>Symbiodiniaceae</taxon>
        <taxon>Durusdinium</taxon>
    </lineage>
</organism>
<keyword evidence="3" id="KW-1185">Reference proteome</keyword>
<feature type="region of interest" description="Disordered" evidence="1">
    <location>
        <begin position="20"/>
        <end position="126"/>
    </location>
</feature>
<feature type="compositionally biased region" description="Basic and acidic residues" evidence="1">
    <location>
        <begin position="83"/>
        <end position="94"/>
    </location>
</feature>
<evidence type="ECO:0000256" key="1">
    <source>
        <dbReference type="SAM" id="MobiDB-lite"/>
    </source>
</evidence>
<evidence type="ECO:0000313" key="3">
    <source>
        <dbReference type="Proteomes" id="UP001642484"/>
    </source>
</evidence>
<feature type="compositionally biased region" description="Low complexity" evidence="1">
    <location>
        <begin position="152"/>
        <end position="163"/>
    </location>
</feature>
<accession>A0ABP0M7W4</accession>
<dbReference type="EMBL" id="CAXAMN010016080">
    <property type="protein sequence ID" value="CAK9047273.1"/>
    <property type="molecule type" value="Genomic_DNA"/>
</dbReference>
<name>A0ABP0M7W4_9DINO</name>